<name>A0ABN1CAY3_9PSEU</name>
<dbReference type="Proteomes" id="UP001500220">
    <property type="component" value="Unassembled WGS sequence"/>
</dbReference>
<evidence type="ECO:0008006" key="3">
    <source>
        <dbReference type="Google" id="ProtNLM"/>
    </source>
</evidence>
<evidence type="ECO:0000313" key="2">
    <source>
        <dbReference type="Proteomes" id="UP001500220"/>
    </source>
</evidence>
<proteinExistence type="predicted"/>
<evidence type="ECO:0000313" key="1">
    <source>
        <dbReference type="EMBL" id="GAA0515401.1"/>
    </source>
</evidence>
<dbReference type="EMBL" id="BAAAHC010000006">
    <property type="protein sequence ID" value="GAA0515401.1"/>
    <property type="molecule type" value="Genomic_DNA"/>
</dbReference>
<dbReference type="RefSeq" id="WP_346072669.1">
    <property type="nucleotide sequence ID" value="NZ_BAAAHC010000006.1"/>
</dbReference>
<reference evidence="1 2" key="1">
    <citation type="journal article" date="2019" name="Int. J. Syst. Evol. Microbiol.">
        <title>The Global Catalogue of Microorganisms (GCM) 10K type strain sequencing project: providing services to taxonomists for standard genome sequencing and annotation.</title>
        <authorList>
            <consortium name="The Broad Institute Genomics Platform"/>
            <consortium name="The Broad Institute Genome Sequencing Center for Infectious Disease"/>
            <person name="Wu L."/>
            <person name="Ma J."/>
        </authorList>
    </citation>
    <scope>NUCLEOTIDE SEQUENCE [LARGE SCALE GENOMIC DNA]</scope>
    <source>
        <strain evidence="1 2">JCM 10664</strain>
    </source>
</reference>
<sequence length="107" mass="11523">MTDLQMTPQTLSGHGQGCESLADKFGQLANLLHQAKVDDQCFGPIGDAVGLSSIYFDSLAECQNLATKAQQFLVRTKESLDDTVKDYADTEQRISDLLKKAGEGLAG</sequence>
<keyword evidence="2" id="KW-1185">Reference proteome</keyword>
<accession>A0ABN1CAY3</accession>
<organism evidence="1 2">
    <name type="scientific">Saccharopolyspora thermophila</name>
    <dbReference type="NCBI Taxonomy" id="89367"/>
    <lineage>
        <taxon>Bacteria</taxon>
        <taxon>Bacillati</taxon>
        <taxon>Actinomycetota</taxon>
        <taxon>Actinomycetes</taxon>
        <taxon>Pseudonocardiales</taxon>
        <taxon>Pseudonocardiaceae</taxon>
        <taxon>Saccharopolyspora</taxon>
    </lineage>
</organism>
<comment type="caution">
    <text evidence="1">The sequence shown here is derived from an EMBL/GenBank/DDBJ whole genome shotgun (WGS) entry which is preliminary data.</text>
</comment>
<gene>
    <name evidence="1" type="ORF">GCM10009545_16920</name>
</gene>
<protein>
    <recommendedName>
        <fullName evidence="3">Excreted virulence factor EspC, type VII ESX diderm</fullName>
    </recommendedName>
</protein>